<dbReference type="Pfam" id="PF04030">
    <property type="entry name" value="ALO"/>
    <property type="match status" value="1"/>
</dbReference>
<reference evidence="3 4" key="1">
    <citation type="submission" date="2019-08" db="EMBL/GenBank/DDBJ databases">
        <title>Bacterial whole genome sequence for Glaciihabitans sp. CHu50b-6-2.</title>
        <authorList>
            <person name="Jin L."/>
        </authorList>
    </citation>
    <scope>NUCLEOTIDE SEQUENCE [LARGE SCALE GENOMIC DNA]</scope>
    <source>
        <strain evidence="3 4">CHu50b-6-2</strain>
    </source>
</reference>
<dbReference type="AlphaFoldDB" id="A0A5C8UR03"/>
<dbReference type="Gene3D" id="1.10.45.10">
    <property type="entry name" value="Vanillyl-alcohol Oxidase, Chain A, domain 4"/>
    <property type="match status" value="1"/>
</dbReference>
<dbReference type="Gene3D" id="3.30.70.2530">
    <property type="match status" value="1"/>
</dbReference>
<evidence type="ECO:0000313" key="3">
    <source>
        <dbReference type="EMBL" id="TXN31011.1"/>
    </source>
</evidence>
<accession>A0A5C8UR03</accession>
<evidence type="ECO:0000259" key="2">
    <source>
        <dbReference type="PROSITE" id="PS51387"/>
    </source>
</evidence>
<dbReference type="EMBL" id="VRMG01000005">
    <property type="protein sequence ID" value="TXN31011.1"/>
    <property type="molecule type" value="Genomic_DNA"/>
</dbReference>
<dbReference type="InterPro" id="IPR010031">
    <property type="entry name" value="FAD_lactone_oxidase-like"/>
</dbReference>
<proteinExistence type="predicted"/>
<gene>
    <name evidence="3" type="ORF">FVP33_05285</name>
</gene>
<dbReference type="PANTHER" id="PTHR43762">
    <property type="entry name" value="L-GULONOLACTONE OXIDASE"/>
    <property type="match status" value="1"/>
</dbReference>
<dbReference type="InterPro" id="IPR007173">
    <property type="entry name" value="ALO_C"/>
</dbReference>
<dbReference type="GO" id="GO:0016020">
    <property type="term" value="C:membrane"/>
    <property type="evidence" value="ECO:0007669"/>
    <property type="project" value="InterPro"/>
</dbReference>
<dbReference type="InterPro" id="IPR016171">
    <property type="entry name" value="Vanillyl_alc_oxidase_C-sub2"/>
</dbReference>
<name>A0A5C8UR03_9MICO</name>
<dbReference type="SUPFAM" id="SSF56176">
    <property type="entry name" value="FAD-binding/transporter-associated domain-like"/>
    <property type="match status" value="1"/>
</dbReference>
<dbReference type="GO" id="GO:0071949">
    <property type="term" value="F:FAD binding"/>
    <property type="evidence" value="ECO:0007669"/>
    <property type="project" value="InterPro"/>
</dbReference>
<evidence type="ECO:0000313" key="4">
    <source>
        <dbReference type="Proteomes" id="UP000321379"/>
    </source>
</evidence>
<dbReference type="PIRSF" id="PIRSF000136">
    <property type="entry name" value="LGO_GLO"/>
    <property type="match status" value="1"/>
</dbReference>
<comment type="caution">
    <text evidence="3">The sequence shown here is derived from an EMBL/GenBank/DDBJ whole genome shotgun (WGS) entry which is preliminary data.</text>
</comment>
<dbReference type="InterPro" id="IPR006094">
    <property type="entry name" value="Oxid_FAD_bind_N"/>
</dbReference>
<dbReference type="InterPro" id="IPR036318">
    <property type="entry name" value="FAD-bd_PCMH-like_sf"/>
</dbReference>
<dbReference type="GO" id="GO:0003885">
    <property type="term" value="F:D-arabinono-1,4-lactone oxidase activity"/>
    <property type="evidence" value="ECO:0007669"/>
    <property type="project" value="InterPro"/>
</dbReference>
<protein>
    <submittedName>
        <fullName evidence="3">FAD-binding protein</fullName>
    </submittedName>
</protein>
<keyword evidence="4" id="KW-1185">Reference proteome</keyword>
<dbReference type="Proteomes" id="UP000321379">
    <property type="component" value="Unassembled WGS sequence"/>
</dbReference>
<dbReference type="RefSeq" id="WP_147782597.1">
    <property type="nucleotide sequence ID" value="NZ_VRMG01000005.1"/>
</dbReference>
<dbReference type="Pfam" id="PF01565">
    <property type="entry name" value="FAD_binding_4"/>
    <property type="match status" value="1"/>
</dbReference>
<dbReference type="InterPro" id="IPR016169">
    <property type="entry name" value="FAD-bd_PCMH_sub2"/>
</dbReference>
<dbReference type="PANTHER" id="PTHR43762:SF1">
    <property type="entry name" value="D-ARABINONO-1,4-LACTONE OXIDASE"/>
    <property type="match status" value="1"/>
</dbReference>
<dbReference type="Gene3D" id="3.30.465.10">
    <property type="match status" value="1"/>
</dbReference>
<dbReference type="InterPro" id="IPR016166">
    <property type="entry name" value="FAD-bd_PCMH"/>
</dbReference>
<organism evidence="3 4">
    <name type="scientific">Lacisediminihabitans profunda</name>
    <dbReference type="NCBI Taxonomy" id="2594790"/>
    <lineage>
        <taxon>Bacteria</taxon>
        <taxon>Bacillati</taxon>
        <taxon>Actinomycetota</taxon>
        <taxon>Actinomycetes</taxon>
        <taxon>Micrococcales</taxon>
        <taxon>Microbacteriaceae</taxon>
        <taxon>Lacisediminihabitans</taxon>
    </lineage>
</organism>
<dbReference type="Gene3D" id="3.30.70.2520">
    <property type="match status" value="1"/>
</dbReference>
<sequence length="434" mass="46764">MISANWAGNYEYIARELATPGSLEELQDLVAGAEKVKALGSRHSFNDVADTTGVQVSLAGLPHTVVIDESARTVTVNAGAKYGEFVEELARRGWAIHNLASLPHISVAGAIATGTHGSGDRNGSLGTAVAALEMVTASGEIRRSRRGDPDFDGLVVSLGALGVVTSVSLDIEPNFEMRQDVFENLAWPQLLANFDQITASAYSVSAFTDWGDGGASQVWLKSRVDSDIAAASRADLFGAPRATRQRHPLPDGPSEWTTDQGGVAGPWWKRLAHFKLEFTPSNGQELQSEYLVPRAHAAGAIEAMRRLGPRLAPLLFVGELRTMAADELWLSPSYGHDSLGLHFTWRQDPAVADLLPELDAALAPFDARPHWGKLFATTPTRLDSLYPRLPDFRRLARTLDPDGKFRNAFLDRTIFAGVASPRTAPVGVVPGDPS</sequence>
<keyword evidence="1" id="KW-0560">Oxidoreductase</keyword>
<dbReference type="GO" id="GO:0080049">
    <property type="term" value="F:L-gulono-1,4-lactone dehydrogenase activity"/>
    <property type="evidence" value="ECO:0007669"/>
    <property type="project" value="TreeGrafter"/>
</dbReference>
<dbReference type="Gene3D" id="3.30.43.10">
    <property type="entry name" value="Uridine Diphospho-n-acetylenolpyruvylglucosamine Reductase, domain 2"/>
    <property type="match status" value="1"/>
</dbReference>
<feature type="domain" description="FAD-binding PCMH-type" evidence="2">
    <location>
        <begin position="10"/>
        <end position="174"/>
    </location>
</feature>
<evidence type="ECO:0000256" key="1">
    <source>
        <dbReference type="ARBA" id="ARBA00023002"/>
    </source>
</evidence>
<dbReference type="PROSITE" id="PS51387">
    <property type="entry name" value="FAD_PCMH"/>
    <property type="match status" value="1"/>
</dbReference>
<dbReference type="InterPro" id="IPR016167">
    <property type="entry name" value="FAD-bd_PCMH_sub1"/>
</dbReference>